<feature type="compositionally biased region" description="Basic and acidic residues" evidence="5">
    <location>
        <begin position="71"/>
        <end position="82"/>
    </location>
</feature>
<reference evidence="6" key="1">
    <citation type="submission" date="2019-04" db="EMBL/GenBank/DDBJ databases">
        <title>Sequencing of skin fungus with MAO and IRED activity.</title>
        <authorList>
            <person name="Marsaioli A.J."/>
            <person name="Bonatto J.M.C."/>
            <person name="Reis Junior O."/>
        </authorList>
    </citation>
    <scope>NUCLEOTIDE SEQUENCE</scope>
    <source>
        <strain evidence="6">30M1</strain>
    </source>
</reference>
<evidence type="ECO:0000256" key="1">
    <source>
        <dbReference type="ARBA" id="ARBA00004123"/>
    </source>
</evidence>
<name>A0A9P4TLQ6_CURKU</name>
<dbReference type="CDD" id="cd12148">
    <property type="entry name" value="fungal_TF_MHR"/>
    <property type="match status" value="1"/>
</dbReference>
<feature type="compositionally biased region" description="Polar residues" evidence="5">
    <location>
        <begin position="91"/>
        <end position="100"/>
    </location>
</feature>
<keyword evidence="4" id="KW-0539">Nucleus</keyword>
<dbReference type="AlphaFoldDB" id="A0A9P4TLQ6"/>
<organism evidence="6 7">
    <name type="scientific">Curvularia kusanoi</name>
    <name type="common">Cochliobolus kusanoi</name>
    <dbReference type="NCBI Taxonomy" id="90978"/>
    <lineage>
        <taxon>Eukaryota</taxon>
        <taxon>Fungi</taxon>
        <taxon>Dikarya</taxon>
        <taxon>Ascomycota</taxon>
        <taxon>Pezizomycotina</taxon>
        <taxon>Dothideomycetes</taxon>
        <taxon>Pleosporomycetidae</taxon>
        <taxon>Pleosporales</taxon>
        <taxon>Pleosporineae</taxon>
        <taxon>Pleosporaceae</taxon>
        <taxon>Curvularia</taxon>
    </lineage>
</organism>
<dbReference type="Proteomes" id="UP000801428">
    <property type="component" value="Unassembled WGS sequence"/>
</dbReference>
<dbReference type="GO" id="GO:0003677">
    <property type="term" value="F:DNA binding"/>
    <property type="evidence" value="ECO:0007669"/>
    <property type="project" value="UniProtKB-KW"/>
</dbReference>
<dbReference type="GO" id="GO:0046872">
    <property type="term" value="F:metal ion binding"/>
    <property type="evidence" value="ECO:0007669"/>
    <property type="project" value="UniProtKB-KW"/>
</dbReference>
<proteinExistence type="predicted"/>
<comment type="subcellular location">
    <subcellularLocation>
        <location evidence="1">Nucleus</location>
    </subcellularLocation>
</comment>
<dbReference type="OrthoDB" id="1919336at2759"/>
<keyword evidence="2" id="KW-0479">Metal-binding</keyword>
<gene>
    <name evidence="6" type="ORF">E8E13_000527</name>
</gene>
<evidence type="ECO:0000256" key="4">
    <source>
        <dbReference type="ARBA" id="ARBA00023242"/>
    </source>
</evidence>
<comment type="caution">
    <text evidence="6">The sequence shown here is derived from an EMBL/GenBank/DDBJ whole genome shotgun (WGS) entry which is preliminary data.</text>
</comment>
<evidence type="ECO:0000313" key="6">
    <source>
        <dbReference type="EMBL" id="KAF3009435.1"/>
    </source>
</evidence>
<evidence type="ECO:0008006" key="8">
    <source>
        <dbReference type="Google" id="ProtNLM"/>
    </source>
</evidence>
<sequence length="673" mass="74376">MQQKIAEVLLYGGTWPDPTGVTEGGEQTYLQSKSKEESDEAFAAIQNGAVPSEILDAVKNRTDSMNAEPSSSRRNEAKDSGDLRPTAGQDPENSSSIRSSEGALTTPLHLMQSPENLVAVTTPIEGSSIHSPLMRIVNSLGKGAEAFFTCTGCIFHIYDQTDAERYFKDLGPYIENTGKSWLELIFQDFVPSQLKPALCSLCIMAAVGLQYTKEPIPALGFAPSTEDGTFEFVSIFYESARHLLESVIEINMLEAMRACAAMTMFNTIGHATIAMVYVDMGISFAFSLGPNLQFRPANVSESAWIKHKRVARTLVTLRSWLVSTLGYVHAENPGAQLGSQWLMDEAKMTSNETIQQQLNKVVQIEANLLRTINSFSTIAPGVLNTARKDLAQWHDELPDWMQISAILKLTGQEAILRRTVFLVHLFYLSASILLARLAHGAHTHSVAKSKELFPRYDLEEARTAAGDGVGAARTAARILRLQKAEGAVFQRFSAYISCLTLLHSAVQMQLHNYPEPIWQRELSLAEASLIVLEFCAKVDQIAARFAELVRPYYNALAPHDDECIDDTDASDSRQDFNYLFSVPSDSPAHLAQMSHELLKYITRPFDSPSNLHDEGTLRAGLGAHVYMLFNNDNPKEGKSQSSMQAALSNMPTGHFMGSSQPHGWDMFLNLKKL</sequence>
<dbReference type="GO" id="GO:0005634">
    <property type="term" value="C:nucleus"/>
    <property type="evidence" value="ECO:0007669"/>
    <property type="project" value="UniProtKB-SubCell"/>
</dbReference>
<dbReference type="PANTHER" id="PTHR46910">
    <property type="entry name" value="TRANSCRIPTION FACTOR PDR1"/>
    <property type="match status" value="1"/>
</dbReference>
<dbReference type="GO" id="GO:0003700">
    <property type="term" value="F:DNA-binding transcription factor activity"/>
    <property type="evidence" value="ECO:0007669"/>
    <property type="project" value="InterPro"/>
</dbReference>
<feature type="region of interest" description="Disordered" evidence="5">
    <location>
        <begin position="12"/>
        <end position="100"/>
    </location>
</feature>
<keyword evidence="3" id="KW-0238">DNA-binding</keyword>
<evidence type="ECO:0000256" key="2">
    <source>
        <dbReference type="ARBA" id="ARBA00022723"/>
    </source>
</evidence>
<evidence type="ECO:0000256" key="3">
    <source>
        <dbReference type="ARBA" id="ARBA00023125"/>
    </source>
</evidence>
<keyword evidence="7" id="KW-1185">Reference proteome</keyword>
<dbReference type="InterPro" id="IPR050987">
    <property type="entry name" value="AtrR-like"/>
</dbReference>
<dbReference type="PANTHER" id="PTHR46910:SF3">
    <property type="entry name" value="HALOTOLERANCE PROTEIN 9-RELATED"/>
    <property type="match status" value="1"/>
</dbReference>
<accession>A0A9P4TLQ6</accession>
<evidence type="ECO:0000313" key="7">
    <source>
        <dbReference type="Proteomes" id="UP000801428"/>
    </source>
</evidence>
<evidence type="ECO:0000256" key="5">
    <source>
        <dbReference type="SAM" id="MobiDB-lite"/>
    </source>
</evidence>
<dbReference type="EMBL" id="SWKU01000002">
    <property type="protein sequence ID" value="KAF3009435.1"/>
    <property type="molecule type" value="Genomic_DNA"/>
</dbReference>
<protein>
    <recommendedName>
        <fullName evidence="8">Transcription factor domain-containing protein</fullName>
    </recommendedName>
</protein>